<dbReference type="EMBL" id="JAGYPE010000007">
    <property type="protein sequence ID" value="MBS4186249.1"/>
    <property type="molecule type" value="Genomic_DNA"/>
</dbReference>
<dbReference type="AlphaFoldDB" id="A0A942YDD6"/>
<gene>
    <name evidence="2" type="ORF">KHB02_016850</name>
    <name evidence="1" type="ORF">KHB02_33285</name>
</gene>
<keyword evidence="3" id="KW-1185">Reference proteome</keyword>
<accession>A0A942YDD6</accession>
<dbReference type="EMBL" id="JAGYPE020000031">
    <property type="protein sequence ID" value="MCH6267193.1"/>
    <property type="molecule type" value="Genomic_DNA"/>
</dbReference>
<evidence type="ECO:0000313" key="2">
    <source>
        <dbReference type="EMBL" id="MCH6267193.1"/>
    </source>
</evidence>
<dbReference type="GO" id="GO:0006355">
    <property type="term" value="P:regulation of DNA-templated transcription"/>
    <property type="evidence" value="ECO:0007669"/>
    <property type="project" value="InterPro"/>
</dbReference>
<dbReference type="Proteomes" id="UP000677265">
    <property type="component" value="Unassembled WGS sequence"/>
</dbReference>
<name>A0A942YDD6_9BACI</name>
<organism evidence="1">
    <name type="scientific">Neobacillus citreus</name>
    <dbReference type="NCBI Taxonomy" id="2833578"/>
    <lineage>
        <taxon>Bacteria</taxon>
        <taxon>Bacillati</taxon>
        <taxon>Bacillota</taxon>
        <taxon>Bacilli</taxon>
        <taxon>Bacillales</taxon>
        <taxon>Bacillaceae</taxon>
        <taxon>Neobacillus</taxon>
    </lineage>
</organism>
<dbReference type="InterPro" id="IPR013321">
    <property type="entry name" value="Arc_rbn_hlx_hlx"/>
</dbReference>
<dbReference type="Gene3D" id="1.10.1220.10">
    <property type="entry name" value="Met repressor-like"/>
    <property type="match status" value="1"/>
</dbReference>
<evidence type="ECO:0000313" key="1">
    <source>
        <dbReference type="EMBL" id="MBS4186249.1"/>
    </source>
</evidence>
<evidence type="ECO:0000313" key="3">
    <source>
        <dbReference type="Proteomes" id="UP000677265"/>
    </source>
</evidence>
<dbReference type="RefSeq" id="WP_213146084.1">
    <property type="nucleotide sequence ID" value="NZ_JAGYPE020000031.1"/>
</dbReference>
<proteinExistence type="predicted"/>
<sequence>MRKKQRTITPQRIELSRISIAVPIKLKQAFKKSTFLNEISMNDTLVKFIKDYVKEYPVPEITRKGLRKPANRKKAGAVNE</sequence>
<protein>
    <submittedName>
        <fullName evidence="1">Uncharacterized protein</fullName>
    </submittedName>
</protein>
<comment type="caution">
    <text evidence="1">The sequence shown here is derived from an EMBL/GenBank/DDBJ whole genome shotgun (WGS) entry which is preliminary data.</text>
</comment>
<reference evidence="1" key="1">
    <citation type="submission" date="2021-05" db="EMBL/GenBank/DDBJ databases">
        <title>Novel Bacillus species.</title>
        <authorList>
            <person name="Liu G."/>
        </authorList>
    </citation>
    <scope>NUCLEOTIDE SEQUENCE</scope>
    <source>
        <strain evidence="1 3">FJAT-50051</strain>
    </source>
</reference>